<name>A0ACB8DRF4_DERSI</name>
<protein>
    <submittedName>
        <fullName evidence="1">Uncharacterized protein</fullName>
    </submittedName>
</protein>
<keyword evidence="2" id="KW-1185">Reference proteome</keyword>
<reference evidence="1" key="1">
    <citation type="submission" date="2020-05" db="EMBL/GenBank/DDBJ databases">
        <title>Large-scale comparative analyses of tick genomes elucidate their genetic diversity and vector capacities.</title>
        <authorList>
            <person name="Jia N."/>
            <person name="Wang J."/>
            <person name="Shi W."/>
            <person name="Du L."/>
            <person name="Sun Y."/>
            <person name="Zhan W."/>
            <person name="Jiang J."/>
            <person name="Wang Q."/>
            <person name="Zhang B."/>
            <person name="Ji P."/>
            <person name="Sakyi L.B."/>
            <person name="Cui X."/>
            <person name="Yuan T."/>
            <person name="Jiang B."/>
            <person name="Yang W."/>
            <person name="Lam T.T.-Y."/>
            <person name="Chang Q."/>
            <person name="Ding S."/>
            <person name="Wang X."/>
            <person name="Zhu J."/>
            <person name="Ruan X."/>
            <person name="Zhao L."/>
            <person name="Wei J."/>
            <person name="Que T."/>
            <person name="Du C."/>
            <person name="Cheng J."/>
            <person name="Dai P."/>
            <person name="Han X."/>
            <person name="Huang E."/>
            <person name="Gao Y."/>
            <person name="Liu J."/>
            <person name="Shao H."/>
            <person name="Ye R."/>
            <person name="Li L."/>
            <person name="Wei W."/>
            <person name="Wang X."/>
            <person name="Wang C."/>
            <person name="Yang T."/>
            <person name="Huo Q."/>
            <person name="Li W."/>
            <person name="Guo W."/>
            <person name="Chen H."/>
            <person name="Zhou L."/>
            <person name="Ni X."/>
            <person name="Tian J."/>
            <person name="Zhou Y."/>
            <person name="Sheng Y."/>
            <person name="Liu T."/>
            <person name="Pan Y."/>
            <person name="Xia L."/>
            <person name="Li J."/>
            <person name="Zhao F."/>
            <person name="Cao W."/>
        </authorList>
    </citation>
    <scope>NUCLEOTIDE SEQUENCE</scope>
    <source>
        <strain evidence="1">Dsil-2018</strain>
    </source>
</reference>
<organism evidence="1 2">
    <name type="scientific">Dermacentor silvarum</name>
    <name type="common">Tick</name>
    <dbReference type="NCBI Taxonomy" id="543639"/>
    <lineage>
        <taxon>Eukaryota</taxon>
        <taxon>Metazoa</taxon>
        <taxon>Ecdysozoa</taxon>
        <taxon>Arthropoda</taxon>
        <taxon>Chelicerata</taxon>
        <taxon>Arachnida</taxon>
        <taxon>Acari</taxon>
        <taxon>Parasitiformes</taxon>
        <taxon>Ixodida</taxon>
        <taxon>Ixodoidea</taxon>
        <taxon>Ixodidae</taxon>
        <taxon>Rhipicephalinae</taxon>
        <taxon>Dermacentor</taxon>
    </lineage>
</organism>
<accession>A0ACB8DRF4</accession>
<comment type="caution">
    <text evidence="1">The sequence shown here is derived from an EMBL/GenBank/DDBJ whole genome shotgun (WGS) entry which is preliminary data.</text>
</comment>
<dbReference type="EMBL" id="CM023479">
    <property type="protein sequence ID" value="KAH7975117.1"/>
    <property type="molecule type" value="Genomic_DNA"/>
</dbReference>
<gene>
    <name evidence="1" type="ORF">HPB49_023913</name>
</gene>
<evidence type="ECO:0000313" key="1">
    <source>
        <dbReference type="EMBL" id="KAH7975117.1"/>
    </source>
</evidence>
<proteinExistence type="predicted"/>
<evidence type="ECO:0000313" key="2">
    <source>
        <dbReference type="Proteomes" id="UP000821865"/>
    </source>
</evidence>
<dbReference type="Proteomes" id="UP000821865">
    <property type="component" value="Chromosome 10"/>
</dbReference>
<sequence length="132" mass="14352">MELFATKEEADACTEGVDKCFSCPKMPLYSDSEDSFTSEESYREDVYVVEALYNRLMAAKTDSRFVQEAAVAIFSTAGLAGHSVTGAMSNQTKTGAKPALDKTKYSVLSGCLAHWGSVNNALRWPITMSCVL</sequence>